<protein>
    <submittedName>
        <fullName evidence="1">Uncharacterized protein</fullName>
    </submittedName>
</protein>
<gene>
    <name evidence="1" type="ORF">CIMG_13511</name>
</gene>
<accession>J3K0G0</accession>
<dbReference type="GeneID" id="24165138"/>
<dbReference type="KEGG" id="cim:CIMG_13511"/>
<organism evidence="1 2">
    <name type="scientific">Coccidioides immitis (strain RS)</name>
    <name type="common">Valley fever fungus</name>
    <dbReference type="NCBI Taxonomy" id="246410"/>
    <lineage>
        <taxon>Eukaryota</taxon>
        <taxon>Fungi</taxon>
        <taxon>Dikarya</taxon>
        <taxon>Ascomycota</taxon>
        <taxon>Pezizomycotina</taxon>
        <taxon>Eurotiomycetes</taxon>
        <taxon>Eurotiomycetidae</taxon>
        <taxon>Onygenales</taxon>
        <taxon>Onygenaceae</taxon>
        <taxon>Coccidioides</taxon>
    </lineage>
</organism>
<dbReference type="AlphaFoldDB" id="J3K0G0"/>
<evidence type="ECO:0000313" key="1">
    <source>
        <dbReference type="EMBL" id="EAS27330.3"/>
    </source>
</evidence>
<reference evidence="2" key="2">
    <citation type="journal article" date="2010" name="Genome Res.">
        <title>Population genomic sequencing of Coccidioides fungi reveals recent hybridization and transposon control.</title>
        <authorList>
            <person name="Neafsey D.E."/>
            <person name="Barker B.M."/>
            <person name="Sharpton T.J."/>
            <person name="Stajich J.E."/>
            <person name="Park D.J."/>
            <person name="Whiston E."/>
            <person name="Hung C.-Y."/>
            <person name="McMahan C."/>
            <person name="White J."/>
            <person name="Sykes S."/>
            <person name="Heiman D."/>
            <person name="Young S."/>
            <person name="Zeng Q."/>
            <person name="Abouelleil A."/>
            <person name="Aftuck L."/>
            <person name="Bessette D."/>
            <person name="Brown A."/>
            <person name="FitzGerald M."/>
            <person name="Lui A."/>
            <person name="Macdonald J.P."/>
            <person name="Priest M."/>
            <person name="Orbach M.J."/>
            <person name="Galgiani J.N."/>
            <person name="Kirkland T.N."/>
            <person name="Cole G.T."/>
            <person name="Birren B.W."/>
            <person name="Henn M.R."/>
            <person name="Taylor J.W."/>
            <person name="Rounsley S.D."/>
        </authorList>
    </citation>
    <scope>GENOME REANNOTATION</scope>
    <source>
        <strain evidence="2">RS</strain>
    </source>
</reference>
<dbReference type="Proteomes" id="UP000001261">
    <property type="component" value="Unassembled WGS sequence"/>
</dbReference>
<name>J3K0G0_COCIM</name>
<proteinExistence type="predicted"/>
<reference evidence="2" key="1">
    <citation type="journal article" date="2009" name="Genome Res.">
        <title>Comparative genomic analyses of the human fungal pathogens Coccidioides and their relatives.</title>
        <authorList>
            <person name="Sharpton T.J."/>
            <person name="Stajich J.E."/>
            <person name="Rounsley S.D."/>
            <person name="Gardner M.J."/>
            <person name="Wortman J.R."/>
            <person name="Jordar V.S."/>
            <person name="Maiti R."/>
            <person name="Kodira C.D."/>
            <person name="Neafsey D.E."/>
            <person name="Zeng Q."/>
            <person name="Hung C.-Y."/>
            <person name="McMahan C."/>
            <person name="Muszewska A."/>
            <person name="Grynberg M."/>
            <person name="Mandel M.A."/>
            <person name="Kellner E.M."/>
            <person name="Barker B.M."/>
            <person name="Galgiani J.N."/>
            <person name="Orbach M.J."/>
            <person name="Kirkland T.N."/>
            <person name="Cole G.T."/>
            <person name="Henn M.R."/>
            <person name="Birren B.W."/>
            <person name="Taylor J.W."/>
        </authorList>
    </citation>
    <scope>NUCLEOTIDE SEQUENCE [LARGE SCALE GENOMIC DNA]</scope>
    <source>
        <strain evidence="2">RS</strain>
    </source>
</reference>
<keyword evidence="2" id="KW-1185">Reference proteome</keyword>
<evidence type="ECO:0000313" key="2">
    <source>
        <dbReference type="Proteomes" id="UP000001261"/>
    </source>
</evidence>
<dbReference type="RefSeq" id="XP_001238913.1">
    <property type="nucleotide sequence ID" value="XM_001238912.2"/>
</dbReference>
<dbReference type="InParanoid" id="J3K0G0"/>
<dbReference type="OrthoDB" id="4369165at2759"/>
<dbReference type="EMBL" id="GG704915">
    <property type="protein sequence ID" value="EAS27330.3"/>
    <property type="molecule type" value="Genomic_DNA"/>
</dbReference>
<sequence length="158" mass="18378">MAIQENHEHQEVNKAGTWFQLSTAYRDLVPESSSPSGHSNYYTLVPYQFPITIQLQGLEAISDALVEQIRWDNPMVIEELNILFGLDDKKTQDFINNWCLKATQITLDSIVKTYQIEKKAFDNKSYWHYVHNNINPASVWPSSPPENLVEEENHNNHY</sequence>
<dbReference type="VEuPathDB" id="FungiDB:CIMG_13511"/>